<gene>
    <name evidence="1" type="ORF">M431DRAFT_265497</name>
</gene>
<protein>
    <submittedName>
        <fullName evidence="1">Uncharacterized protein</fullName>
    </submittedName>
</protein>
<organism evidence="1 2">
    <name type="scientific">Trichoderma harzianum CBS 226.95</name>
    <dbReference type="NCBI Taxonomy" id="983964"/>
    <lineage>
        <taxon>Eukaryota</taxon>
        <taxon>Fungi</taxon>
        <taxon>Dikarya</taxon>
        <taxon>Ascomycota</taxon>
        <taxon>Pezizomycotina</taxon>
        <taxon>Sordariomycetes</taxon>
        <taxon>Hypocreomycetidae</taxon>
        <taxon>Hypocreales</taxon>
        <taxon>Hypocreaceae</taxon>
        <taxon>Trichoderma</taxon>
    </lineage>
</organism>
<evidence type="ECO:0000313" key="1">
    <source>
        <dbReference type="EMBL" id="PTB49703.1"/>
    </source>
</evidence>
<dbReference type="GeneID" id="36622464"/>
<sequence>MMRFAWGSIYPEFSRLLILQSKKDKGSLYGRVEPVHVKCRQGWVTTWLFSGVLASFQPATKKTKLHTRTALVMLFGVISVH</sequence>
<dbReference type="Proteomes" id="UP000241690">
    <property type="component" value="Unassembled WGS sequence"/>
</dbReference>
<keyword evidence="2" id="KW-1185">Reference proteome</keyword>
<dbReference type="AlphaFoldDB" id="A0A2T3ZY94"/>
<name>A0A2T3ZY94_TRIHA</name>
<dbReference type="RefSeq" id="XP_024769380.1">
    <property type="nucleotide sequence ID" value="XM_024913900.1"/>
</dbReference>
<evidence type="ECO:0000313" key="2">
    <source>
        <dbReference type="Proteomes" id="UP000241690"/>
    </source>
</evidence>
<reference evidence="1 2" key="1">
    <citation type="submission" date="2016-07" db="EMBL/GenBank/DDBJ databases">
        <title>Multiple horizontal gene transfer events from other fungi enriched the ability of initially mycotrophic Trichoderma (Ascomycota) to feed on dead plant biomass.</title>
        <authorList>
            <consortium name="DOE Joint Genome Institute"/>
            <person name="Aerts A."/>
            <person name="Atanasova L."/>
            <person name="Chenthamara K."/>
            <person name="Zhang J."/>
            <person name="Grujic M."/>
            <person name="Henrissat B."/>
            <person name="Kuo A."/>
            <person name="Salamov A."/>
            <person name="Lipzen A."/>
            <person name="Labutti K."/>
            <person name="Barry K."/>
            <person name="Miao Y."/>
            <person name="Rahimi M.J."/>
            <person name="Shen Q."/>
            <person name="Grigoriev I.V."/>
            <person name="Kubicek C.P."/>
            <person name="Druzhinina I.S."/>
        </authorList>
    </citation>
    <scope>NUCLEOTIDE SEQUENCE [LARGE SCALE GENOMIC DNA]</scope>
    <source>
        <strain evidence="1 2">CBS 226.95</strain>
    </source>
</reference>
<proteinExistence type="predicted"/>
<accession>A0A2T3ZY94</accession>
<dbReference type="EMBL" id="KZ679690">
    <property type="protein sequence ID" value="PTB49703.1"/>
    <property type="molecule type" value="Genomic_DNA"/>
</dbReference>